<dbReference type="CDD" id="cd02393">
    <property type="entry name" value="KH-I_PNPase"/>
    <property type="match status" value="1"/>
</dbReference>
<dbReference type="FunFam" id="3.30.1370.10:FF:000001">
    <property type="entry name" value="Polyribonucleotide nucleotidyltransferase"/>
    <property type="match status" value="1"/>
</dbReference>
<evidence type="ECO:0000256" key="3">
    <source>
        <dbReference type="ARBA" id="ARBA00022490"/>
    </source>
</evidence>
<dbReference type="PROSITE" id="PS50126">
    <property type="entry name" value="S1"/>
    <property type="match status" value="1"/>
</dbReference>
<dbReference type="InterPro" id="IPR001247">
    <property type="entry name" value="ExoRNase_PH_dom1"/>
</dbReference>
<dbReference type="SUPFAM" id="SSF55666">
    <property type="entry name" value="Ribonuclease PH domain 2-like"/>
    <property type="match status" value="2"/>
</dbReference>
<dbReference type="GO" id="GO:0000175">
    <property type="term" value="F:3'-5'-RNA exonuclease activity"/>
    <property type="evidence" value="ECO:0007669"/>
    <property type="project" value="TreeGrafter"/>
</dbReference>
<feature type="compositionally biased region" description="Low complexity" evidence="10">
    <location>
        <begin position="730"/>
        <end position="744"/>
    </location>
</feature>
<dbReference type="InterPro" id="IPR012162">
    <property type="entry name" value="PNPase"/>
</dbReference>
<dbReference type="Pfam" id="PF03725">
    <property type="entry name" value="RNase_PH_C"/>
    <property type="match status" value="1"/>
</dbReference>
<evidence type="ECO:0000256" key="5">
    <source>
        <dbReference type="ARBA" id="ARBA00022695"/>
    </source>
</evidence>
<dbReference type="PIRSF" id="PIRSF005499">
    <property type="entry name" value="PNPase"/>
    <property type="match status" value="1"/>
</dbReference>
<reference evidence="12 13" key="1">
    <citation type="journal article" date="2016" name="Nat. Commun.">
        <title>Thousands of microbial genomes shed light on interconnected biogeochemical processes in an aquifer system.</title>
        <authorList>
            <person name="Anantharaman K."/>
            <person name="Brown C.T."/>
            <person name="Hug L.A."/>
            <person name="Sharon I."/>
            <person name="Castelle C.J."/>
            <person name="Probst A.J."/>
            <person name="Thomas B.C."/>
            <person name="Singh A."/>
            <person name="Wilkins M.J."/>
            <person name="Karaoz U."/>
            <person name="Brodie E.L."/>
            <person name="Williams K.H."/>
            <person name="Hubbard S.S."/>
            <person name="Banfield J.F."/>
        </authorList>
    </citation>
    <scope>NUCLEOTIDE SEQUENCE [LARGE SCALE GENOMIC DNA]</scope>
</reference>
<dbReference type="STRING" id="1798561.A3B87_01145"/>
<evidence type="ECO:0000256" key="6">
    <source>
        <dbReference type="ARBA" id="ARBA00022723"/>
    </source>
</evidence>
<dbReference type="Gene3D" id="3.30.1370.10">
    <property type="entry name" value="K Homology domain, type 1"/>
    <property type="match status" value="1"/>
</dbReference>
<keyword evidence="8 9" id="KW-0694">RNA-binding</keyword>
<dbReference type="InterPro" id="IPR015847">
    <property type="entry name" value="ExoRNase_PH_dom2"/>
</dbReference>
<dbReference type="PROSITE" id="PS50084">
    <property type="entry name" value="KH_TYPE_1"/>
    <property type="match status" value="1"/>
</dbReference>
<dbReference type="InterPro" id="IPR020568">
    <property type="entry name" value="Ribosomal_Su5_D2-typ_SF"/>
</dbReference>
<dbReference type="EMBL" id="MFMW01000027">
    <property type="protein sequence ID" value="OGG86762.1"/>
    <property type="molecule type" value="Genomic_DNA"/>
</dbReference>
<evidence type="ECO:0000313" key="12">
    <source>
        <dbReference type="EMBL" id="OGG86762.1"/>
    </source>
</evidence>
<dbReference type="CDD" id="cd11364">
    <property type="entry name" value="RNase_PH_PNPase_2"/>
    <property type="match status" value="1"/>
</dbReference>
<dbReference type="SUPFAM" id="SSF54211">
    <property type="entry name" value="Ribosomal protein S5 domain 2-like"/>
    <property type="match status" value="2"/>
</dbReference>
<keyword evidence="3 9" id="KW-0963">Cytoplasm</keyword>
<dbReference type="InterPro" id="IPR036612">
    <property type="entry name" value="KH_dom_type_1_sf"/>
</dbReference>
<dbReference type="Gene3D" id="3.30.230.70">
    <property type="entry name" value="GHMP Kinase, N-terminal domain"/>
    <property type="match status" value="2"/>
</dbReference>
<dbReference type="Pfam" id="PF01138">
    <property type="entry name" value="RNase_PH"/>
    <property type="match status" value="2"/>
</dbReference>
<comment type="caution">
    <text evidence="12">The sequence shown here is derived from an EMBL/GenBank/DDBJ whole genome shotgun (WGS) entry which is preliminary data.</text>
</comment>
<feature type="binding site" evidence="9">
    <location>
        <position position="506"/>
    </location>
    <ligand>
        <name>Mg(2+)</name>
        <dbReference type="ChEBI" id="CHEBI:18420"/>
    </ligand>
</feature>
<dbReference type="InterPro" id="IPR004087">
    <property type="entry name" value="KH_dom"/>
</dbReference>
<comment type="subcellular location">
    <subcellularLocation>
        <location evidence="1 9">Cytoplasm</location>
    </subcellularLocation>
</comment>
<protein>
    <recommendedName>
        <fullName evidence="9">Polyribonucleotide nucleotidyltransferase</fullName>
        <ecNumber evidence="9">2.7.7.8</ecNumber>
    </recommendedName>
    <alternativeName>
        <fullName evidence="9">Polynucleotide phosphorylase</fullName>
        <shortName evidence="9">PNPase</shortName>
    </alternativeName>
</protein>
<dbReference type="AlphaFoldDB" id="A0A1F6FLN5"/>
<feature type="compositionally biased region" description="Basic and acidic residues" evidence="10">
    <location>
        <begin position="714"/>
        <end position="728"/>
    </location>
</feature>
<proteinExistence type="inferred from homology"/>
<dbReference type="GO" id="GO:0003723">
    <property type="term" value="F:RNA binding"/>
    <property type="evidence" value="ECO:0007669"/>
    <property type="project" value="UniProtKB-UniRule"/>
</dbReference>
<dbReference type="SUPFAM" id="SSF46915">
    <property type="entry name" value="Polynucleotide phosphorylase/guanosine pentaphosphate synthase (PNPase/GPSI), domain 3"/>
    <property type="match status" value="1"/>
</dbReference>
<dbReference type="PANTHER" id="PTHR11252">
    <property type="entry name" value="POLYRIBONUCLEOTIDE NUCLEOTIDYLTRANSFERASE"/>
    <property type="match status" value="1"/>
</dbReference>
<dbReference type="GO" id="GO:0006402">
    <property type="term" value="P:mRNA catabolic process"/>
    <property type="evidence" value="ECO:0007669"/>
    <property type="project" value="UniProtKB-UniRule"/>
</dbReference>
<dbReference type="EC" id="2.7.7.8" evidence="9"/>
<feature type="domain" description="S1 motif" evidence="11">
    <location>
        <begin position="636"/>
        <end position="704"/>
    </location>
</feature>
<dbReference type="FunFam" id="3.30.230.70:FF:000002">
    <property type="entry name" value="Polyribonucleotide nucleotidyltransferase"/>
    <property type="match status" value="1"/>
</dbReference>
<dbReference type="CDD" id="cd11363">
    <property type="entry name" value="RNase_PH_PNPase_1"/>
    <property type="match status" value="1"/>
</dbReference>
<dbReference type="InterPro" id="IPR003029">
    <property type="entry name" value="S1_domain"/>
</dbReference>
<evidence type="ECO:0000256" key="1">
    <source>
        <dbReference type="ARBA" id="ARBA00004496"/>
    </source>
</evidence>
<feature type="binding site" evidence="9">
    <location>
        <position position="500"/>
    </location>
    <ligand>
        <name>Mg(2+)</name>
        <dbReference type="ChEBI" id="CHEBI:18420"/>
    </ligand>
</feature>
<dbReference type="Proteomes" id="UP000179136">
    <property type="component" value="Unassembled WGS sequence"/>
</dbReference>
<dbReference type="InterPro" id="IPR036345">
    <property type="entry name" value="ExoRNase_PH_dom2_sf"/>
</dbReference>
<keyword evidence="6 9" id="KW-0479">Metal-binding</keyword>
<keyword evidence="4 9" id="KW-0808">Transferase</keyword>
<evidence type="ECO:0000256" key="4">
    <source>
        <dbReference type="ARBA" id="ARBA00022679"/>
    </source>
</evidence>
<accession>A0A1F6FLN5</accession>
<keyword evidence="5 9" id="KW-0548">Nucleotidyltransferase</keyword>
<dbReference type="InterPro" id="IPR036456">
    <property type="entry name" value="PNPase_PH_RNA-bd_sf"/>
</dbReference>
<dbReference type="SUPFAM" id="SSF50249">
    <property type="entry name" value="Nucleic acid-binding proteins"/>
    <property type="match status" value="1"/>
</dbReference>
<gene>
    <name evidence="9" type="primary">pnp</name>
    <name evidence="12" type="ORF">A3B87_01145</name>
</gene>
<dbReference type="SUPFAM" id="SSF54791">
    <property type="entry name" value="Eukaryotic type KH-domain (KH-domain type I)"/>
    <property type="match status" value="1"/>
</dbReference>
<dbReference type="GO" id="GO:0000287">
    <property type="term" value="F:magnesium ion binding"/>
    <property type="evidence" value="ECO:0007669"/>
    <property type="project" value="UniProtKB-UniRule"/>
</dbReference>
<evidence type="ECO:0000256" key="7">
    <source>
        <dbReference type="ARBA" id="ARBA00022842"/>
    </source>
</evidence>
<dbReference type="Pfam" id="PF00575">
    <property type="entry name" value="S1"/>
    <property type="match status" value="1"/>
</dbReference>
<evidence type="ECO:0000256" key="8">
    <source>
        <dbReference type="ARBA" id="ARBA00022884"/>
    </source>
</evidence>
<sequence length="744" mass="81959">MEKNIREFSTQIGGKTLTITSGKFAAQTNGACTVQYGGTVVLATVVLSQNIREGLDYFPLMVDFDEKLYAAGKIKGSRFIKREGRASDEAIISGRIIDRSIRPLFPQTIKNDVQIIVTVLSFDNENDADVLGLIAASCALSISNIPWLGPIAATRVGRINNELVLNPSYEARQKSDLDLFVAANMEKVVMIEAGANEVKEDDILAAIQFAQKHINKIIKLIEEITGQVGQKKIDIQQELSTEELASQKKIHGKVNAFMTAKRINSIFNYQTKEELKNNIDSAKKELDVLLKADNEISKDEREIGVTLVDEYIDKKMHALILEQEKRPDGRKLNEIRPLSAAVGVLPRTHGSGLFERGETQVLSVVTLGAPGDEQTVDTMEESGKKRYMHHYNFPPFSVGEVAPLRGPSRRDIGHGALAEKALLPMIPDKETFPYTIRVVSEVLSSNGSSSQASVCGSTLSLMDAGVPLKKPVAGIAMGIISDPTDEKKYKILTDIQGLEDHSGDMDFKIAGTRDGITAIQMDTKINGLTNDMIKDTFVQAKRARLEILEVMAKAIAEPRQELSPYAPRITTLHINPEKIRDVIGPGGKMINKIIDETGVSIDIEDDGSVFITSTSAEGAVKAKEWVELICAEAEVGKIYKGKVTRLMDFGAFVEILPGQEGLIHISEMAPFRVNQVSDVVSIGDEIEAKVKEIDDQNRINLTLSGTNFDFSKIKRSDAPVRPRNDRNFTPRRGSGNRNNNRPRY</sequence>
<dbReference type="Gene3D" id="2.40.50.140">
    <property type="entry name" value="Nucleic acid-binding proteins"/>
    <property type="match status" value="1"/>
</dbReference>
<dbReference type="GO" id="GO:0004654">
    <property type="term" value="F:polyribonucleotide nucleotidyltransferase activity"/>
    <property type="evidence" value="ECO:0007669"/>
    <property type="project" value="UniProtKB-UniRule"/>
</dbReference>
<dbReference type="FunFam" id="2.40.50.140:FF:000023">
    <property type="entry name" value="Polyribonucleotide nucleotidyltransferase"/>
    <property type="match status" value="1"/>
</dbReference>
<comment type="cofactor">
    <cofactor evidence="9">
        <name>Mg(2+)</name>
        <dbReference type="ChEBI" id="CHEBI:18420"/>
    </cofactor>
</comment>
<dbReference type="Pfam" id="PF00013">
    <property type="entry name" value="KH_1"/>
    <property type="match status" value="1"/>
</dbReference>
<comment type="function">
    <text evidence="9">Involved in mRNA degradation. Catalyzes the phosphorolysis of single-stranded polyribonucleotides processively in the 3'- to 5'-direction.</text>
</comment>
<dbReference type="PANTHER" id="PTHR11252:SF0">
    <property type="entry name" value="POLYRIBONUCLEOTIDE NUCLEOTIDYLTRANSFERASE 1, MITOCHONDRIAL"/>
    <property type="match status" value="1"/>
</dbReference>
<keyword evidence="7 9" id="KW-0460">Magnesium</keyword>
<evidence type="ECO:0000313" key="13">
    <source>
        <dbReference type="Proteomes" id="UP000179136"/>
    </source>
</evidence>
<feature type="region of interest" description="Disordered" evidence="10">
    <location>
        <begin position="714"/>
        <end position="744"/>
    </location>
</feature>
<dbReference type="HAMAP" id="MF_01595">
    <property type="entry name" value="PNPase"/>
    <property type="match status" value="1"/>
</dbReference>
<dbReference type="FunFam" id="3.30.230.70:FF:000001">
    <property type="entry name" value="Polyribonucleotide nucleotidyltransferase"/>
    <property type="match status" value="1"/>
</dbReference>
<evidence type="ECO:0000256" key="2">
    <source>
        <dbReference type="ARBA" id="ARBA00007404"/>
    </source>
</evidence>
<dbReference type="InterPro" id="IPR004088">
    <property type="entry name" value="KH_dom_type_1"/>
</dbReference>
<dbReference type="NCBIfam" id="NF008805">
    <property type="entry name" value="PRK11824.1"/>
    <property type="match status" value="1"/>
</dbReference>
<dbReference type="SMART" id="SM00322">
    <property type="entry name" value="KH"/>
    <property type="match status" value="1"/>
</dbReference>
<dbReference type="GO" id="GO:0005829">
    <property type="term" value="C:cytosol"/>
    <property type="evidence" value="ECO:0007669"/>
    <property type="project" value="TreeGrafter"/>
</dbReference>
<dbReference type="InterPro" id="IPR012340">
    <property type="entry name" value="NA-bd_OB-fold"/>
</dbReference>
<dbReference type="GO" id="GO:0006396">
    <property type="term" value="P:RNA processing"/>
    <property type="evidence" value="ECO:0007669"/>
    <property type="project" value="InterPro"/>
</dbReference>
<comment type="similarity">
    <text evidence="2 9">Belongs to the polyribonucleotide nucleotidyltransferase family.</text>
</comment>
<evidence type="ECO:0000259" key="11">
    <source>
        <dbReference type="PROSITE" id="PS50126"/>
    </source>
</evidence>
<organism evidence="12 13">
    <name type="scientific">Candidatus Kuenenbacteria bacterium RIFCSPHIGHO2_02_FULL_39_13</name>
    <dbReference type="NCBI Taxonomy" id="1798561"/>
    <lineage>
        <taxon>Bacteria</taxon>
        <taxon>Candidatus Kueneniibacteriota</taxon>
    </lineage>
</organism>
<evidence type="ECO:0000256" key="9">
    <source>
        <dbReference type="HAMAP-Rule" id="MF_01595"/>
    </source>
</evidence>
<name>A0A1F6FLN5_9BACT</name>
<dbReference type="SMART" id="SM00316">
    <property type="entry name" value="S1"/>
    <property type="match status" value="1"/>
</dbReference>
<comment type="catalytic activity">
    <reaction evidence="9">
        <text>RNA(n+1) + phosphate = RNA(n) + a ribonucleoside 5'-diphosphate</text>
        <dbReference type="Rhea" id="RHEA:22096"/>
        <dbReference type="Rhea" id="RHEA-COMP:14527"/>
        <dbReference type="Rhea" id="RHEA-COMP:17342"/>
        <dbReference type="ChEBI" id="CHEBI:43474"/>
        <dbReference type="ChEBI" id="CHEBI:57930"/>
        <dbReference type="ChEBI" id="CHEBI:140395"/>
        <dbReference type="EC" id="2.7.7.8"/>
    </reaction>
</comment>
<dbReference type="InterPro" id="IPR027408">
    <property type="entry name" value="PNPase/RNase_PH_dom_sf"/>
</dbReference>
<evidence type="ECO:0000256" key="10">
    <source>
        <dbReference type="SAM" id="MobiDB-lite"/>
    </source>
</evidence>
<dbReference type="CDD" id="cd04472">
    <property type="entry name" value="S1_PNPase"/>
    <property type="match status" value="1"/>
</dbReference>
<dbReference type="NCBIfam" id="TIGR03591">
    <property type="entry name" value="polynuc_phos"/>
    <property type="match status" value="1"/>
</dbReference>